<evidence type="ECO:0000256" key="7">
    <source>
        <dbReference type="ARBA" id="ARBA00023002"/>
    </source>
</evidence>
<comment type="caution">
    <text evidence="15">The sequence shown here is derived from an EMBL/GenBank/DDBJ whole genome shotgun (WGS) entry which is preliminary data.</text>
</comment>
<dbReference type="SUPFAM" id="SSF52151">
    <property type="entry name" value="FabD/lysophospholipase-like"/>
    <property type="match status" value="1"/>
</dbReference>
<dbReference type="Gene3D" id="1.10.1200.10">
    <property type="entry name" value="ACP-like"/>
    <property type="match status" value="2"/>
</dbReference>
<dbReference type="SUPFAM" id="SSF53335">
    <property type="entry name" value="S-adenosyl-L-methionine-dependent methyltransferases"/>
    <property type="match status" value="1"/>
</dbReference>
<evidence type="ECO:0000259" key="13">
    <source>
        <dbReference type="PROSITE" id="PS52004"/>
    </source>
</evidence>
<dbReference type="InterPro" id="IPR018201">
    <property type="entry name" value="Ketoacyl_synth_AS"/>
</dbReference>
<dbReference type="Gene3D" id="3.40.50.150">
    <property type="entry name" value="Vaccinia Virus protein VP39"/>
    <property type="match status" value="1"/>
</dbReference>
<dbReference type="InterPro" id="IPR010071">
    <property type="entry name" value="AA_adenyl_dom"/>
</dbReference>
<dbReference type="PROSITE" id="PS50075">
    <property type="entry name" value="CARRIER"/>
    <property type="match status" value="2"/>
</dbReference>
<evidence type="ECO:0000256" key="3">
    <source>
        <dbReference type="ARBA" id="ARBA00022598"/>
    </source>
</evidence>
<dbReference type="InterPro" id="IPR016039">
    <property type="entry name" value="Thiolase-like"/>
</dbReference>
<dbReference type="Pfam" id="PF00550">
    <property type="entry name" value="PP-binding"/>
    <property type="match status" value="2"/>
</dbReference>
<keyword evidence="3" id="KW-0436">Ligase</keyword>
<dbReference type="InterPro" id="IPR001242">
    <property type="entry name" value="Condensation_dom"/>
</dbReference>
<evidence type="ECO:0008006" key="17">
    <source>
        <dbReference type="Google" id="ProtNLM"/>
    </source>
</evidence>
<dbReference type="InterPro" id="IPR050091">
    <property type="entry name" value="PKS_NRPS_Biosynth_Enz"/>
</dbReference>
<dbReference type="CDD" id="cd19532">
    <property type="entry name" value="C_PKS-NRPS"/>
    <property type="match status" value="1"/>
</dbReference>
<dbReference type="InterPro" id="IPR045851">
    <property type="entry name" value="AMP-bd_C_sf"/>
</dbReference>
<name>A0ABR1RFZ4_9PEZI</name>
<dbReference type="Gene3D" id="3.30.559.30">
    <property type="entry name" value="Nonribosomal peptide synthetase, condensation domain"/>
    <property type="match status" value="1"/>
</dbReference>
<dbReference type="SMART" id="SM00825">
    <property type="entry name" value="PKS_KS"/>
    <property type="match status" value="1"/>
</dbReference>
<dbReference type="InterPro" id="IPR020845">
    <property type="entry name" value="AMP-binding_CS"/>
</dbReference>
<dbReference type="InterPro" id="IPR009081">
    <property type="entry name" value="PP-bd_ACP"/>
</dbReference>
<evidence type="ECO:0000256" key="10">
    <source>
        <dbReference type="PROSITE-ProRule" id="PRU01363"/>
    </source>
</evidence>
<evidence type="ECO:0000256" key="1">
    <source>
        <dbReference type="ARBA" id="ARBA00022450"/>
    </source>
</evidence>
<dbReference type="InterPro" id="IPR036291">
    <property type="entry name" value="NAD(P)-bd_dom_sf"/>
</dbReference>
<dbReference type="InterPro" id="IPR049552">
    <property type="entry name" value="PKS_DH_N"/>
</dbReference>
<dbReference type="SUPFAM" id="SSF55048">
    <property type="entry name" value="Probable ACP-binding domain of malonyl-CoA ACP transacylase"/>
    <property type="match status" value="1"/>
</dbReference>
<dbReference type="Pfam" id="PF02801">
    <property type="entry name" value="Ketoacyl-synt_C"/>
    <property type="match status" value="1"/>
</dbReference>
<evidence type="ECO:0000259" key="12">
    <source>
        <dbReference type="PROSITE" id="PS50075"/>
    </source>
</evidence>
<dbReference type="Pfam" id="PF14765">
    <property type="entry name" value="PS-DH"/>
    <property type="match status" value="1"/>
</dbReference>
<dbReference type="InterPro" id="IPR023213">
    <property type="entry name" value="CAT-like_dom_sf"/>
</dbReference>
<evidence type="ECO:0000256" key="5">
    <source>
        <dbReference type="ARBA" id="ARBA00022679"/>
    </source>
</evidence>
<dbReference type="Gene3D" id="3.40.50.12780">
    <property type="entry name" value="N-terminal domain of ligase-like"/>
    <property type="match status" value="1"/>
</dbReference>
<dbReference type="PROSITE" id="PS52004">
    <property type="entry name" value="KS3_2"/>
    <property type="match status" value="1"/>
</dbReference>
<dbReference type="PROSITE" id="PS00455">
    <property type="entry name" value="AMP_BINDING"/>
    <property type="match status" value="1"/>
</dbReference>
<dbReference type="SUPFAM" id="SSF53901">
    <property type="entry name" value="Thiolase-like"/>
    <property type="match status" value="1"/>
</dbReference>
<feature type="region of interest" description="Disordered" evidence="11">
    <location>
        <begin position="3830"/>
        <end position="3850"/>
    </location>
</feature>
<dbReference type="PANTHER" id="PTHR43775">
    <property type="entry name" value="FATTY ACID SYNTHASE"/>
    <property type="match status" value="1"/>
</dbReference>
<dbReference type="InterPro" id="IPR020806">
    <property type="entry name" value="PKS_PP-bd"/>
</dbReference>
<feature type="domain" description="Carrier" evidence="12">
    <location>
        <begin position="3581"/>
        <end position="3661"/>
    </location>
</feature>
<dbReference type="Gene3D" id="3.30.300.30">
    <property type="match status" value="1"/>
</dbReference>
<evidence type="ECO:0000313" key="16">
    <source>
        <dbReference type="Proteomes" id="UP001396898"/>
    </source>
</evidence>
<dbReference type="Gene3D" id="3.40.50.720">
    <property type="entry name" value="NAD(P)-binding Rossmann-like Domain"/>
    <property type="match status" value="2"/>
</dbReference>
<dbReference type="InterPro" id="IPR016035">
    <property type="entry name" value="Acyl_Trfase/lysoPLipase"/>
</dbReference>
<feature type="domain" description="PKS/mFAS DH" evidence="14">
    <location>
        <begin position="938"/>
        <end position="1244"/>
    </location>
</feature>
<dbReference type="InterPro" id="IPR013120">
    <property type="entry name" value="FAR_NAD-bd"/>
</dbReference>
<keyword evidence="6" id="KW-0677">Repeat</keyword>
<dbReference type="SUPFAM" id="SSF47336">
    <property type="entry name" value="ACP-like"/>
    <property type="match status" value="2"/>
</dbReference>
<dbReference type="Pfam" id="PF16197">
    <property type="entry name" value="KAsynt_C_assoc"/>
    <property type="match status" value="1"/>
</dbReference>
<dbReference type="CDD" id="cd02440">
    <property type="entry name" value="AdoMet_MTases"/>
    <property type="match status" value="1"/>
</dbReference>
<feature type="domain" description="Ketosynthase family 3 (KS3)" evidence="13">
    <location>
        <begin position="4"/>
        <end position="438"/>
    </location>
</feature>
<dbReference type="InterPro" id="IPR036736">
    <property type="entry name" value="ACP-like_sf"/>
</dbReference>
<evidence type="ECO:0000259" key="14">
    <source>
        <dbReference type="PROSITE" id="PS52019"/>
    </source>
</evidence>
<dbReference type="InterPro" id="IPR020807">
    <property type="entry name" value="PKS_DH"/>
</dbReference>
<dbReference type="NCBIfam" id="TIGR01733">
    <property type="entry name" value="AA-adenyl-dom"/>
    <property type="match status" value="1"/>
</dbReference>
<dbReference type="InterPro" id="IPR000873">
    <property type="entry name" value="AMP-dep_synth/lig_dom"/>
</dbReference>
<dbReference type="InterPro" id="IPR032821">
    <property type="entry name" value="PKS_assoc"/>
</dbReference>
<dbReference type="PROSITE" id="PS00012">
    <property type="entry name" value="PHOSPHOPANTETHEINE"/>
    <property type="match status" value="1"/>
</dbReference>
<dbReference type="Pfam" id="PF00109">
    <property type="entry name" value="ketoacyl-synt"/>
    <property type="match status" value="1"/>
</dbReference>
<evidence type="ECO:0000256" key="2">
    <source>
        <dbReference type="ARBA" id="ARBA00022553"/>
    </source>
</evidence>
<feature type="compositionally biased region" description="Polar residues" evidence="11">
    <location>
        <begin position="2506"/>
        <end position="2529"/>
    </location>
</feature>
<feature type="region of interest" description="C-terminal hotdog fold" evidence="10">
    <location>
        <begin position="1091"/>
        <end position="1244"/>
    </location>
</feature>
<dbReference type="InterPro" id="IPR049900">
    <property type="entry name" value="PKS_mFAS_DH"/>
</dbReference>
<feature type="compositionally biased region" description="Polar residues" evidence="11">
    <location>
        <begin position="2536"/>
        <end position="2547"/>
    </location>
</feature>
<dbReference type="SUPFAM" id="SSF56801">
    <property type="entry name" value="Acetyl-CoA synthetase-like"/>
    <property type="match status" value="1"/>
</dbReference>
<dbReference type="Gene3D" id="3.10.129.110">
    <property type="entry name" value="Polyketide synthase dehydratase"/>
    <property type="match status" value="1"/>
</dbReference>
<comment type="similarity">
    <text evidence="9">In the C-terminal section; belongs to the NRP synthetase family.</text>
</comment>
<feature type="domain" description="Carrier" evidence="12">
    <location>
        <begin position="2412"/>
        <end position="2488"/>
    </location>
</feature>
<keyword evidence="8" id="KW-0511">Multifunctional enzyme</keyword>
<evidence type="ECO:0000256" key="8">
    <source>
        <dbReference type="ARBA" id="ARBA00023268"/>
    </source>
</evidence>
<dbReference type="PROSITE" id="PS52019">
    <property type="entry name" value="PKS_MFAS_DH"/>
    <property type="match status" value="1"/>
</dbReference>
<dbReference type="Proteomes" id="UP001396898">
    <property type="component" value="Unassembled WGS sequence"/>
</dbReference>
<dbReference type="InterPro" id="IPR042104">
    <property type="entry name" value="PKS_dehydratase_sf"/>
</dbReference>
<feature type="active site" description="Proton donor; for dehydratase activity" evidence="10">
    <location>
        <position position="1152"/>
    </location>
</feature>
<dbReference type="Pfam" id="PF00501">
    <property type="entry name" value="AMP-binding"/>
    <property type="match status" value="1"/>
</dbReference>
<dbReference type="Pfam" id="PF07993">
    <property type="entry name" value="NAD_binding_4"/>
    <property type="match status" value="1"/>
</dbReference>
<dbReference type="CDD" id="cd00833">
    <property type="entry name" value="PKS"/>
    <property type="match status" value="1"/>
</dbReference>
<dbReference type="InterPro" id="IPR001227">
    <property type="entry name" value="Ac_transferase_dom_sf"/>
</dbReference>
<dbReference type="SUPFAM" id="SSF52777">
    <property type="entry name" value="CoA-dependent acyltransferases"/>
    <property type="match status" value="2"/>
</dbReference>
<keyword evidence="7" id="KW-0560">Oxidoreductase</keyword>
<gene>
    <name evidence="15" type="ORF">PG991_011946</name>
</gene>
<dbReference type="InterPro" id="IPR014043">
    <property type="entry name" value="Acyl_transferase_dom"/>
</dbReference>
<dbReference type="PANTHER" id="PTHR43775:SF20">
    <property type="entry name" value="HYBRID PKS-NRPS SYNTHETASE APDA"/>
    <property type="match status" value="1"/>
</dbReference>
<keyword evidence="4" id="KW-0489">Methyltransferase</keyword>
<feature type="active site" description="Proton acceptor; for dehydratase activity" evidence="10">
    <location>
        <position position="969"/>
    </location>
</feature>
<dbReference type="InterPro" id="IPR014030">
    <property type="entry name" value="Ketoacyl_synth_N"/>
</dbReference>
<dbReference type="Pfam" id="PF00698">
    <property type="entry name" value="Acyl_transf_1"/>
    <property type="match status" value="1"/>
</dbReference>
<accession>A0ABR1RFZ4</accession>
<dbReference type="CDD" id="cd05930">
    <property type="entry name" value="A_NRPS"/>
    <property type="match status" value="1"/>
</dbReference>
<reference evidence="15 16" key="1">
    <citation type="submission" date="2023-01" db="EMBL/GenBank/DDBJ databases">
        <title>Analysis of 21 Apiospora genomes using comparative genomics revels a genus with tremendous synthesis potential of carbohydrate active enzymes and secondary metabolites.</title>
        <authorList>
            <person name="Sorensen T."/>
        </authorList>
    </citation>
    <scope>NUCLEOTIDE SEQUENCE [LARGE SCALE GENOMIC DNA]</scope>
    <source>
        <strain evidence="15 16">CBS 20057</strain>
    </source>
</reference>
<dbReference type="InterPro" id="IPR042099">
    <property type="entry name" value="ANL_N_sf"/>
</dbReference>
<keyword evidence="1" id="KW-0596">Phosphopantetheine</keyword>
<dbReference type="SUPFAM" id="SSF51735">
    <property type="entry name" value="NAD(P)-binding Rossmann-fold domains"/>
    <property type="match status" value="2"/>
</dbReference>
<evidence type="ECO:0000256" key="4">
    <source>
        <dbReference type="ARBA" id="ARBA00022603"/>
    </source>
</evidence>
<organism evidence="15 16">
    <name type="scientific">Apiospora marii</name>
    <dbReference type="NCBI Taxonomy" id="335849"/>
    <lineage>
        <taxon>Eukaryota</taxon>
        <taxon>Fungi</taxon>
        <taxon>Dikarya</taxon>
        <taxon>Ascomycota</taxon>
        <taxon>Pezizomycotina</taxon>
        <taxon>Sordariomycetes</taxon>
        <taxon>Xylariomycetidae</taxon>
        <taxon>Amphisphaeriales</taxon>
        <taxon>Apiosporaceae</taxon>
        <taxon>Apiospora</taxon>
    </lineage>
</organism>
<dbReference type="SMART" id="SM00826">
    <property type="entry name" value="PKS_DH"/>
    <property type="match status" value="1"/>
</dbReference>
<keyword evidence="16" id="KW-1185">Reference proteome</keyword>
<protein>
    <recommendedName>
        <fullName evidence="17">Carrier domain-containing protein</fullName>
    </recommendedName>
</protein>
<keyword evidence="5" id="KW-0808">Transferase</keyword>
<dbReference type="Pfam" id="PF08242">
    <property type="entry name" value="Methyltransf_12"/>
    <property type="match status" value="1"/>
</dbReference>
<dbReference type="SMART" id="SM00822">
    <property type="entry name" value="PKS_KR"/>
    <property type="match status" value="1"/>
</dbReference>
<dbReference type="InterPro" id="IPR013968">
    <property type="entry name" value="PKS_KR"/>
</dbReference>
<dbReference type="InterPro" id="IPR049551">
    <property type="entry name" value="PKS_DH_C"/>
</dbReference>
<dbReference type="Pfam" id="PF21089">
    <property type="entry name" value="PKS_DH_N"/>
    <property type="match status" value="1"/>
</dbReference>
<dbReference type="Gene3D" id="3.30.559.10">
    <property type="entry name" value="Chloramphenicol acetyltransferase-like domain"/>
    <property type="match status" value="1"/>
</dbReference>
<evidence type="ECO:0000313" key="15">
    <source>
        <dbReference type="EMBL" id="KAK8009395.1"/>
    </source>
</evidence>
<keyword evidence="2" id="KW-0597">Phosphoprotein</keyword>
<dbReference type="InterPro" id="IPR057326">
    <property type="entry name" value="KR_dom"/>
</dbReference>
<dbReference type="InterPro" id="IPR029063">
    <property type="entry name" value="SAM-dependent_MTases_sf"/>
</dbReference>
<dbReference type="PROSITE" id="PS00606">
    <property type="entry name" value="KS3_1"/>
    <property type="match status" value="1"/>
</dbReference>
<dbReference type="InterPro" id="IPR006162">
    <property type="entry name" value="Ppantetheine_attach_site"/>
</dbReference>
<dbReference type="InterPro" id="IPR056501">
    <property type="entry name" value="NAD-bd_HRPKS_sdrA"/>
</dbReference>
<dbReference type="Gene3D" id="3.40.47.10">
    <property type="match status" value="1"/>
</dbReference>
<sequence>MTYVEPIAIVGSSCRFPGESSSPSKLWKLLSQPRDVASKISRFAAEGFYHKDAHHHGSSNVLESYLLSEDTRRFDAQFFNIQAGEAGSIDPQQRLLIEVIYEALELAGLKMEELSGSPTGVYVGVMCHDFSQITHHDLDNIPKYAATGTALSILSNRISYFFNWKGPSMTIDTACSSSLVAVHQAVQLLRSGQSRHAVAAGSNLIFAPTNYIAESNVNMLSPTGRSRMWDAAADGYARGEGVACVVLKRLRDAIADGDHVECVIRETGVNQDGRTPGITMPSSESQAELIRQTYARAGLNPLLESDRCQYFEAHGTGTKAGDPQEASAIYQAFASGDRPAKANGQVLYVGSIKTVIGHTEGTAGLAGLLKASLSIQNATIPPNLLFNELNPAIDPYYGFLQIPTAPKRWPVLPPGVPRRASINSFGFGGTNAHAIIESYMPPTKQRDENATPDNVIPILLSASSEKALTVQLKTWLNFLENSPSDTSVQGLAWTLSRRSALSQRVCFEASTVRGLEQQLRAAVESKGDQNRGFRPSPKKTKTLGVFTGQGAQWPRMGWGLVQSSSAAATTLRHLDASLQSLSEQDRPSWSLWEELQKPIGESRVMEAEFSQPLCTAVQILLVDILYATGVSFEAVVGHSSGEIGAAYACGYLSATDAVRVAYLRGRVSRLAHADGAMMAAGTSTDDAEDLCSLPVFKGRLNVAATNSSASVTLSGDAGAIERAKLVLDDEGKLTRVLNVDKAWHSHHMGPCAEPYMQAMSRAGIQALVPENGPSCRWFSSVVGGAEVTPDFELYASYWMENLVQPVMFAQALESAIEATGAAASLSLVVEVGPHPALKAPAGSVIEEAIGARIPYTGMLSRGGNDVEALSAGIGAAWCNIVSAPSTLNLSKLSSLFSGSDNRPALLKSVPTYTWDHSHAYFTESRATRALLSRSAGQHELLGVRLDGGPNDFRWRNFIKQREMPWLRGHQIQGQVVFPGAGFASMAIEACKAVVGNEHVSLVEILDLRIHRAMVLPDEDSVGVEILVSLTRVVDDKQHGTFGCDYECTICPNDGSAPFTASTARIRLELYHGDRSSSPPFLPPRSRSSLDMSPVDIDLFYTTLANSGYNYSDMFQGIRSLERTTDTSAGVIHVKVPDDYDVSSLTLHPAPLDVAFQSIFGALGAPGDGRLWTTLVPTRVSRIQIDSRACGAGAGLGSDIAFDALVSVSASEGISGDVDMFNAAGGCLVQIEGLRLSPLVGPSPQDDRQVFSHMVWGPLEPDATRGFARWELKSANLSGEDAYFVERACFFYMRRLHETITPAERAACEWHSRKYLAWVADTVDEAAAGRHAVIRPEWVHDTWDTMKPMMSSIIQKQENFSIITTIGDRLIPWVRGKLDFLEIYRENNMLDHIYHRLFGFTEYNDCLGRLVGQLCQRFQQMDMLEIGAGTGSATEAVLRNVGDSYRSYTYTDISVGFFNKAEVNFKKHTDRFVYSKLDIEQDPAKQGYVPHSYDLVLASNVLHATKSLETTLRNVRGLLKPGGYLVFLEITDTDPIYPTFVFGTLKGWWVGEADGRPHHPLITQDTWAGLLRRTGFSGLDTATPPGGHFLAPQSVMLTQAMDAQMELIRQPTLLAGNPQPSLEDVLVVGGTSVATFQLRQDALAVLKPLARTIVCVERFGQLEDGHFTDKQLVLSLTELDEPVFHPFTSAKWKALQVLTEKACNVVWVTQGGLSGTQPYGHMMTGVARCLTAEKPAMKFQILDFDARDAADIQPTIVVEALLRMHISNAWASSVEPYTPTWTLEREVRIGLDADMTVPRYMASHELDARYNSSHRVIRDDLVPDDRLTVVDRQGAWEVERTATPDWDIANSPLLQDIQVERSTLMALTVGSVGALYLLIGKSKGASSPVIALSTANSSTASRATSWMHQCDAYAEGKDPSLLLQEAVHACWVDEILSTAPSHTAILVHEPPTRHFAAALEEAAAKRHVSIHFTTSIRDSGTSYVYIHPSTHDRALAPLLPENLVTFVVLSGDEDVGRVAARIESRLPIHCHVVNLSVLMAKKSYIRPHASPETVIPQIMDRISRYLLDTRHSGNLEAFEELHIAELAGSEITRPRKRRVAILNWTARSTIPVRLCPAEDIVKFRPDKTYWLIGLTGQLGISLCKWMAERGARHIAVTSRNPNINKAWLSRIEADGVQLHVMSCDVTDRRSVLETYEAIRTTMPPIAGVCNGAMVLNDGIIPHMTHEKFTETLRPKVDGTRFLNDIFDKPSLDFFIVFSSLAYITGNVGQSSYAAANAFMASMIQGRRARGLAGSVMNLAGIHGIGYIIRTDLGILKHLASLGYSNLSEWDFLQFFAEAVMAGKPGSKPSAHEISSSLRPYDAEQESNPPSWLPIPAFSYYKRTRRGDVGEGALQEVSVRAQLKKQTTKEGVWAVLQTGLCQTLCKMLGLRPEDNDVQPDTRLIDLGIDSLVAVDIRFWFSKELDLDMPVLKLLSGATVEEMVQDTAERLSPELTPHVKVEAGAAEVQGSNNRDSSSTEPRNDTTHGSGASSHALDTEPNTAPSSTTDANSDEKEDAKPVTMVSETNKHVELVFERKQSMGYPSLQFWFLLQQRELLSAFNCSFRIAFRGRLDVDRMARAARRLGERHDSLRTAFYDDAGNNYEPTQAVLASGTAPLRLETRSVTNLQEAIEFTDELQRHYVFDLGRGEVVRLVLLSENELAHYLVIGIHHIAIDGYSFFVFLRELVELYEGRHLEPVQTQWSTLVAEQKLAVDSGSMAKDVEFWRAQLTAPHGLPDPIPMLPFAKVQTRVPVTTFALEEPPMVALEPGLVQAIRARCRALKVTRFHFFMTVLRLMLFELAGVDELCVGMVDAGRGDTRSTNLVGLMVNTLPLRFRRTPSRSFAQLCREVRDMAYLAMAHARLPFKALLERLALPLSRNAAPIFQVTLDYLPQKAEPPAGLGAATDEVQSYLNYALTDIMLDVNDFSQSDIRLRWRAQTDFYSNDSVQMMMHMYIKLVKRFANSGPDCNVPIESLEGGLDLYDTVEIKDAVDMSLGAREPSTLSQTPSHIIQGISECKPDATALKDGSGAALTYSQMARRVRQIELALLESGVEHERVACYQQPTMDWVCSLLAVWKVGAAHVPLDSRLPASRIASLLELSSPSAILCDSQTLQATRDLAAKDVPVLDLSNLPQSINSETTTTNNSTNATVDGPALIIFTSGSTGTPKCVEIRHSSLANVIQSSLTRHCSASEPLVTLQQSAVSFDLCFGQVLMGLCSGGSVVVASARHRSDPKAICKLLLDERISLVIATPTELAHWFRYGRAELDAADSWRYALVGGEALPSTLKASFRQLNKGVALVNVYGPAEASVWCTTAELDYRNAGEEEGVAIPIGQAVPNCGVFVVDKNLRLVPSGVTGEIVVTGAGVANGYYGQGALTEVVFLADSLTPAGHFSQGQKRTNQLYRTGDSGRYGRDGKLYYEGRIEGDSQVKLNGIRIEIREVEWAILRASQGVLGNAVVSFRRNPDFLVGHVEFIKSDGEFNTPEEQSMFLDALIARLPLPKYMCPAMLVPLEKIPVNSHGKADRRAAQKLPIARLTHSQGVESHHTETEASLRDIWSQVLPSDLTQAVTIQPETDFFSLGGGSYLLVRVQRMIRERFHVSVPVRELFSTSSLRDMAALVDTAAAVAAIDWHVETALGDIARGATTRVAEAPDRRLGMKVVLTGATGYLGRNILKALNESPDVSTIYCIAVRDQARVMHFGDDGKPNAKIIVYSGNLGAPLLDLTTEVFNKLAMDADVLIHSGADRSFWDSYQTLRGVNFVSTKTMVQMAAPRRLPVHFISSGGLVPKDLASGDEEATEAKPVSVTSLSTPPADGSNGYLASKWASEAYLETAGRELGLPVYIHRVTGAGRSTKKEIADDLQAELRSIATKLKAVPHPSGWRGSFDVLRTSSNI</sequence>
<dbReference type="InterPro" id="IPR014031">
    <property type="entry name" value="Ketoacyl_synth_C"/>
</dbReference>
<dbReference type="InterPro" id="IPR013217">
    <property type="entry name" value="Methyltransf_12"/>
</dbReference>
<evidence type="ECO:0000256" key="6">
    <source>
        <dbReference type="ARBA" id="ARBA00022737"/>
    </source>
</evidence>
<dbReference type="Pfam" id="PF08659">
    <property type="entry name" value="KR"/>
    <property type="match status" value="1"/>
</dbReference>
<dbReference type="InterPro" id="IPR016036">
    <property type="entry name" value="Malonyl_transacylase_ACP-bd"/>
</dbReference>
<dbReference type="SMART" id="SM00823">
    <property type="entry name" value="PKS_PP"/>
    <property type="match status" value="2"/>
</dbReference>
<feature type="region of interest" description="Disordered" evidence="11">
    <location>
        <begin position="2500"/>
        <end position="2560"/>
    </location>
</feature>
<proteinExistence type="inferred from homology"/>
<dbReference type="Pfam" id="PF23114">
    <property type="entry name" value="NAD-bd_HRPKS_sdrA"/>
    <property type="match status" value="1"/>
</dbReference>
<feature type="region of interest" description="N-terminal hotdog fold" evidence="10">
    <location>
        <begin position="938"/>
        <end position="1072"/>
    </location>
</feature>
<dbReference type="SMART" id="SM00827">
    <property type="entry name" value="PKS_AT"/>
    <property type="match status" value="1"/>
</dbReference>
<dbReference type="Pfam" id="PF00668">
    <property type="entry name" value="Condensation"/>
    <property type="match status" value="1"/>
</dbReference>
<dbReference type="Gene3D" id="3.40.366.10">
    <property type="entry name" value="Malonyl-Coenzyme A Acyl Carrier Protein, domain 2"/>
    <property type="match status" value="1"/>
</dbReference>
<evidence type="ECO:0000256" key="11">
    <source>
        <dbReference type="SAM" id="MobiDB-lite"/>
    </source>
</evidence>
<evidence type="ECO:0000256" key="9">
    <source>
        <dbReference type="ARBA" id="ARBA00029443"/>
    </source>
</evidence>
<dbReference type="InterPro" id="IPR020841">
    <property type="entry name" value="PKS_Beta-ketoAc_synthase_dom"/>
</dbReference>
<dbReference type="EMBL" id="JAQQWI010000016">
    <property type="protein sequence ID" value="KAK8009395.1"/>
    <property type="molecule type" value="Genomic_DNA"/>
</dbReference>